<keyword evidence="3" id="KW-1185">Reference proteome</keyword>
<comment type="caution">
    <text evidence="2">The sequence shown here is derived from an EMBL/GenBank/DDBJ whole genome shotgun (WGS) entry which is preliminary data.</text>
</comment>
<name>A0ABU6UVW0_9FABA</name>
<feature type="compositionally biased region" description="Polar residues" evidence="1">
    <location>
        <begin position="34"/>
        <end position="47"/>
    </location>
</feature>
<organism evidence="2 3">
    <name type="scientific">Stylosanthes scabra</name>
    <dbReference type="NCBI Taxonomy" id="79078"/>
    <lineage>
        <taxon>Eukaryota</taxon>
        <taxon>Viridiplantae</taxon>
        <taxon>Streptophyta</taxon>
        <taxon>Embryophyta</taxon>
        <taxon>Tracheophyta</taxon>
        <taxon>Spermatophyta</taxon>
        <taxon>Magnoliopsida</taxon>
        <taxon>eudicotyledons</taxon>
        <taxon>Gunneridae</taxon>
        <taxon>Pentapetalae</taxon>
        <taxon>rosids</taxon>
        <taxon>fabids</taxon>
        <taxon>Fabales</taxon>
        <taxon>Fabaceae</taxon>
        <taxon>Papilionoideae</taxon>
        <taxon>50 kb inversion clade</taxon>
        <taxon>dalbergioids sensu lato</taxon>
        <taxon>Dalbergieae</taxon>
        <taxon>Pterocarpus clade</taxon>
        <taxon>Stylosanthes</taxon>
    </lineage>
</organism>
<dbReference type="EMBL" id="JASCZI010123005">
    <property type="protein sequence ID" value="MED6164984.1"/>
    <property type="molecule type" value="Genomic_DNA"/>
</dbReference>
<dbReference type="Proteomes" id="UP001341840">
    <property type="component" value="Unassembled WGS sequence"/>
</dbReference>
<accession>A0ABU6UVW0</accession>
<feature type="non-terminal residue" evidence="2">
    <location>
        <position position="1"/>
    </location>
</feature>
<evidence type="ECO:0000256" key="1">
    <source>
        <dbReference type="SAM" id="MobiDB-lite"/>
    </source>
</evidence>
<feature type="region of interest" description="Disordered" evidence="1">
    <location>
        <begin position="33"/>
        <end position="56"/>
    </location>
</feature>
<protein>
    <submittedName>
        <fullName evidence="2">Uncharacterized protein</fullName>
    </submittedName>
</protein>
<evidence type="ECO:0000313" key="3">
    <source>
        <dbReference type="Proteomes" id="UP001341840"/>
    </source>
</evidence>
<evidence type="ECO:0000313" key="2">
    <source>
        <dbReference type="EMBL" id="MED6164984.1"/>
    </source>
</evidence>
<proteinExistence type="predicted"/>
<sequence length="76" mass="8447">ELHVIANALLEHETLTGSQIKALLKNVNSHEQHQLQTVETQGNSRSNPAAAAAAAATRQQLLLSRPQWDLSWKRQQ</sequence>
<gene>
    <name evidence="2" type="ORF">PIB30_095393</name>
</gene>
<reference evidence="2 3" key="1">
    <citation type="journal article" date="2023" name="Plants (Basel)">
        <title>Bridging the Gap: Combining Genomics and Transcriptomics Approaches to Understand Stylosanthes scabra, an Orphan Legume from the Brazilian Caatinga.</title>
        <authorList>
            <person name="Ferreira-Neto J.R.C."/>
            <person name="da Silva M.D."/>
            <person name="Binneck E."/>
            <person name="de Melo N.F."/>
            <person name="da Silva R.H."/>
            <person name="de Melo A.L.T.M."/>
            <person name="Pandolfi V."/>
            <person name="Bustamante F.O."/>
            <person name="Brasileiro-Vidal A.C."/>
            <person name="Benko-Iseppon A.M."/>
        </authorList>
    </citation>
    <scope>NUCLEOTIDE SEQUENCE [LARGE SCALE GENOMIC DNA]</scope>
    <source>
        <tissue evidence="2">Leaves</tissue>
    </source>
</reference>